<dbReference type="EC" id="3.4.21.105" evidence="4"/>
<protein>
    <recommendedName>
        <fullName evidence="4">rhomboid protease</fullName>
        <ecNumber evidence="4">3.4.21.105</ecNumber>
    </recommendedName>
</protein>
<keyword evidence="5 9" id="KW-0812">Transmembrane</keyword>
<feature type="non-terminal residue" evidence="11">
    <location>
        <position position="1"/>
    </location>
</feature>
<reference evidence="11 12" key="1">
    <citation type="journal article" date="2023" name="Sci. Data">
        <title>Genome assembly of the Korean intertidal mud-creeper Batillaria attramentaria.</title>
        <authorList>
            <person name="Patra A.K."/>
            <person name="Ho P.T."/>
            <person name="Jun S."/>
            <person name="Lee S.J."/>
            <person name="Kim Y."/>
            <person name="Won Y.J."/>
        </authorList>
    </citation>
    <scope>NUCLEOTIDE SEQUENCE [LARGE SCALE GENOMIC DNA]</scope>
    <source>
        <strain evidence="11">Wonlab-2016</strain>
    </source>
</reference>
<gene>
    <name evidence="11" type="ORF">BaRGS_00024506</name>
</gene>
<comment type="subcellular location">
    <subcellularLocation>
        <location evidence="2">Membrane</location>
        <topology evidence="2">Multi-pass membrane protein</topology>
    </subcellularLocation>
</comment>
<proteinExistence type="inferred from homology"/>
<evidence type="ECO:0000256" key="9">
    <source>
        <dbReference type="SAM" id="Phobius"/>
    </source>
</evidence>
<evidence type="ECO:0000313" key="11">
    <source>
        <dbReference type="EMBL" id="KAK7484257.1"/>
    </source>
</evidence>
<name>A0ABD0KB04_9CAEN</name>
<dbReference type="GO" id="GO:0016787">
    <property type="term" value="F:hydrolase activity"/>
    <property type="evidence" value="ECO:0007669"/>
    <property type="project" value="UniProtKB-KW"/>
</dbReference>
<dbReference type="Proteomes" id="UP001519460">
    <property type="component" value="Unassembled WGS sequence"/>
</dbReference>
<dbReference type="PANTHER" id="PTHR43731">
    <property type="entry name" value="RHOMBOID PROTEASE"/>
    <property type="match status" value="1"/>
</dbReference>
<feature type="transmembrane region" description="Helical" evidence="9">
    <location>
        <begin position="121"/>
        <end position="139"/>
    </location>
</feature>
<comment type="catalytic activity">
    <reaction evidence="1">
        <text>Cleaves type-1 transmembrane domains using a catalytic dyad composed of serine and histidine that are contributed by different transmembrane domains.</text>
        <dbReference type="EC" id="3.4.21.105"/>
    </reaction>
</comment>
<evidence type="ECO:0000256" key="6">
    <source>
        <dbReference type="ARBA" id="ARBA00022801"/>
    </source>
</evidence>
<keyword evidence="6" id="KW-0378">Hydrolase</keyword>
<dbReference type="InterPro" id="IPR050925">
    <property type="entry name" value="Rhomboid_protease_S54"/>
</dbReference>
<dbReference type="InterPro" id="IPR022764">
    <property type="entry name" value="Peptidase_S54_rhomboid_dom"/>
</dbReference>
<dbReference type="InterPro" id="IPR035952">
    <property type="entry name" value="Rhomboid-like_sf"/>
</dbReference>
<dbReference type="AlphaFoldDB" id="A0ABD0KB04"/>
<dbReference type="GO" id="GO:0006508">
    <property type="term" value="P:proteolysis"/>
    <property type="evidence" value="ECO:0007669"/>
    <property type="project" value="UniProtKB-ARBA"/>
</dbReference>
<keyword evidence="7 9" id="KW-1133">Transmembrane helix</keyword>
<dbReference type="EMBL" id="JACVVK020000213">
    <property type="protein sequence ID" value="KAK7484257.1"/>
    <property type="molecule type" value="Genomic_DNA"/>
</dbReference>
<evidence type="ECO:0000256" key="7">
    <source>
        <dbReference type="ARBA" id="ARBA00022989"/>
    </source>
</evidence>
<sequence>SVAYVRPTRLLSNVGGVPVLPHTSQAAILSPSCRLYHAFTQMASRRARNVKKFTLFQRGFRPNRGIQEDRRVVIRPFRDSLPPGNTGGLLGPFAFTAFPHYEKEMGFRQHMNAMWNNLSDGQKMVMGIIFLNVVVFLAWKNPHLHPVLMRYFACMPGNPSVSMLLSAFSHYNLWHIAANMYVLWSFATVSLNLFGREQWLAVYLSAAALSSLASMTNKVIRRMPLSPSLGASGAIMCLLGAVCVKFPDARLSIAFVGEFFPHSFSADSALKFIVALDAVGLFMGWKVFDHAAHLGGVLFGIWYATYGHKLIWGNRETIMKRWHEIRGRPAE</sequence>
<dbReference type="GO" id="GO:0016020">
    <property type="term" value="C:membrane"/>
    <property type="evidence" value="ECO:0007669"/>
    <property type="project" value="UniProtKB-SubCell"/>
</dbReference>
<feature type="transmembrane region" description="Helical" evidence="9">
    <location>
        <begin position="173"/>
        <end position="193"/>
    </location>
</feature>
<organism evidence="11 12">
    <name type="scientific">Batillaria attramentaria</name>
    <dbReference type="NCBI Taxonomy" id="370345"/>
    <lineage>
        <taxon>Eukaryota</taxon>
        <taxon>Metazoa</taxon>
        <taxon>Spiralia</taxon>
        <taxon>Lophotrochozoa</taxon>
        <taxon>Mollusca</taxon>
        <taxon>Gastropoda</taxon>
        <taxon>Caenogastropoda</taxon>
        <taxon>Sorbeoconcha</taxon>
        <taxon>Cerithioidea</taxon>
        <taxon>Batillariidae</taxon>
        <taxon>Batillaria</taxon>
    </lineage>
</organism>
<evidence type="ECO:0000256" key="3">
    <source>
        <dbReference type="ARBA" id="ARBA00009045"/>
    </source>
</evidence>
<dbReference type="SUPFAM" id="SSF144091">
    <property type="entry name" value="Rhomboid-like"/>
    <property type="match status" value="1"/>
</dbReference>
<feature type="transmembrane region" description="Helical" evidence="9">
    <location>
        <begin position="229"/>
        <end position="247"/>
    </location>
</feature>
<dbReference type="PANTHER" id="PTHR43731:SF14">
    <property type="entry name" value="PRESENILIN-ASSOCIATED RHOMBOID-LIKE PROTEIN, MITOCHONDRIAL"/>
    <property type="match status" value="1"/>
</dbReference>
<dbReference type="GO" id="GO:0051604">
    <property type="term" value="P:protein maturation"/>
    <property type="evidence" value="ECO:0007669"/>
    <property type="project" value="UniProtKB-ARBA"/>
</dbReference>
<evidence type="ECO:0000313" key="12">
    <source>
        <dbReference type="Proteomes" id="UP001519460"/>
    </source>
</evidence>
<dbReference type="Pfam" id="PF01694">
    <property type="entry name" value="Rhomboid"/>
    <property type="match status" value="1"/>
</dbReference>
<comment type="caution">
    <text evidence="11">The sequence shown here is derived from an EMBL/GenBank/DDBJ whole genome shotgun (WGS) entry which is preliminary data.</text>
</comment>
<evidence type="ECO:0000259" key="10">
    <source>
        <dbReference type="Pfam" id="PF01694"/>
    </source>
</evidence>
<evidence type="ECO:0000256" key="4">
    <source>
        <dbReference type="ARBA" id="ARBA00013039"/>
    </source>
</evidence>
<dbReference type="FunFam" id="1.20.1540.10:FF:000012">
    <property type="entry name" value="Rhomboid family protein"/>
    <property type="match status" value="1"/>
</dbReference>
<dbReference type="Gene3D" id="1.20.1540.10">
    <property type="entry name" value="Rhomboid-like"/>
    <property type="match status" value="1"/>
</dbReference>
<evidence type="ECO:0000256" key="5">
    <source>
        <dbReference type="ARBA" id="ARBA00022692"/>
    </source>
</evidence>
<feature type="transmembrane region" description="Helical" evidence="9">
    <location>
        <begin position="291"/>
        <end position="312"/>
    </location>
</feature>
<evidence type="ECO:0000256" key="2">
    <source>
        <dbReference type="ARBA" id="ARBA00004141"/>
    </source>
</evidence>
<comment type="similarity">
    <text evidence="3">Belongs to the peptidase S54 family.</text>
</comment>
<evidence type="ECO:0000256" key="8">
    <source>
        <dbReference type="ARBA" id="ARBA00023136"/>
    </source>
</evidence>
<evidence type="ECO:0000256" key="1">
    <source>
        <dbReference type="ARBA" id="ARBA00000156"/>
    </source>
</evidence>
<feature type="domain" description="Peptidase S54 rhomboid" evidence="10">
    <location>
        <begin position="163"/>
        <end position="308"/>
    </location>
</feature>
<accession>A0ABD0KB04</accession>
<keyword evidence="12" id="KW-1185">Reference proteome</keyword>
<keyword evidence="8 9" id="KW-0472">Membrane</keyword>